<feature type="transmembrane region" description="Helical" evidence="6">
    <location>
        <begin position="155"/>
        <end position="172"/>
    </location>
</feature>
<accession>K2KJ10</accession>
<keyword evidence="3 6" id="KW-0812">Transmembrane</keyword>
<dbReference type="eggNOG" id="COG0697">
    <property type="taxonomic scope" value="Bacteria"/>
</dbReference>
<feature type="domain" description="EamA" evidence="7">
    <location>
        <begin position="23"/>
        <end position="169"/>
    </location>
</feature>
<name>K2KJ10_9PROT</name>
<keyword evidence="5 6" id="KW-0472">Membrane</keyword>
<dbReference type="RefSeq" id="WP_008943751.1">
    <property type="nucleotide sequence ID" value="NZ_AMRL01000005.1"/>
</dbReference>
<sequence>MTETPNPVTGSGRADLPLGRVLFANMLLLGVAILWGSHIPVLDVLLGTLDVWTVALFRYLILIPVAMCWLTLSTAQPFRPAPPKDAEADAGIPARFPLRRIAILGIPGVLGFALFYSSGIYFAGPISAAIIATCSPVVATLVNWIISGTRPGREMWLAMAFAVTGGLIAVFSREPAGPGQDHRVPVLGEVLLVCGMICWSSYSVFAQRWLAGYSQLQITGFTMTAAGTGMVLLYPLLCLAGIAQLPDALPPLTIVVGLIYVALLPTLFGTFLWHSGIGIVGVPVAALYMNLLPIFAVLISMLIGAIPTTGQIIGGLVVLAGVAQAQFHRLKTRPT</sequence>
<dbReference type="InterPro" id="IPR051258">
    <property type="entry name" value="Diverse_Substrate_Transporter"/>
</dbReference>
<comment type="caution">
    <text evidence="8">The sequence shown here is derived from an EMBL/GenBank/DDBJ whole genome shotgun (WGS) entry which is preliminary data.</text>
</comment>
<proteinExistence type="predicted"/>
<evidence type="ECO:0000256" key="6">
    <source>
        <dbReference type="SAM" id="Phobius"/>
    </source>
</evidence>
<gene>
    <name evidence="8" type="ORF">P24_05697</name>
</gene>
<dbReference type="PANTHER" id="PTHR42920">
    <property type="entry name" value="OS03G0707200 PROTEIN-RELATED"/>
    <property type="match status" value="1"/>
</dbReference>
<evidence type="ECO:0000256" key="5">
    <source>
        <dbReference type="ARBA" id="ARBA00023136"/>
    </source>
</evidence>
<evidence type="ECO:0000256" key="1">
    <source>
        <dbReference type="ARBA" id="ARBA00004651"/>
    </source>
</evidence>
<evidence type="ECO:0000256" key="2">
    <source>
        <dbReference type="ARBA" id="ARBA00022475"/>
    </source>
</evidence>
<comment type="subcellular location">
    <subcellularLocation>
        <location evidence="1">Cell membrane</location>
        <topology evidence="1">Multi-pass membrane protein</topology>
    </subcellularLocation>
</comment>
<feature type="domain" description="EamA" evidence="7">
    <location>
        <begin position="187"/>
        <end position="323"/>
    </location>
</feature>
<feature type="transmembrane region" description="Helical" evidence="6">
    <location>
        <begin position="248"/>
        <end position="273"/>
    </location>
</feature>
<dbReference type="InterPro" id="IPR000620">
    <property type="entry name" value="EamA_dom"/>
</dbReference>
<feature type="transmembrane region" description="Helical" evidence="6">
    <location>
        <begin position="218"/>
        <end position="242"/>
    </location>
</feature>
<feature type="transmembrane region" description="Helical" evidence="6">
    <location>
        <begin position="312"/>
        <end position="330"/>
    </location>
</feature>
<organism evidence="8 9">
    <name type="scientific">Oceanibaculum indicum P24</name>
    <dbReference type="NCBI Taxonomy" id="1207063"/>
    <lineage>
        <taxon>Bacteria</taxon>
        <taxon>Pseudomonadati</taxon>
        <taxon>Pseudomonadota</taxon>
        <taxon>Alphaproteobacteria</taxon>
        <taxon>Rhodospirillales</taxon>
        <taxon>Oceanibaculaceae</taxon>
        <taxon>Oceanibaculum</taxon>
    </lineage>
</organism>
<dbReference type="STRING" id="1207063.P24_05697"/>
<dbReference type="GO" id="GO:0005886">
    <property type="term" value="C:plasma membrane"/>
    <property type="evidence" value="ECO:0007669"/>
    <property type="project" value="UniProtKB-SubCell"/>
</dbReference>
<feature type="transmembrane region" description="Helical" evidence="6">
    <location>
        <begin position="128"/>
        <end position="146"/>
    </location>
</feature>
<evidence type="ECO:0000256" key="4">
    <source>
        <dbReference type="ARBA" id="ARBA00022989"/>
    </source>
</evidence>
<keyword evidence="9" id="KW-1185">Reference proteome</keyword>
<dbReference type="Proteomes" id="UP000006746">
    <property type="component" value="Unassembled WGS sequence"/>
</dbReference>
<feature type="transmembrane region" description="Helical" evidence="6">
    <location>
        <begin position="184"/>
        <end position="206"/>
    </location>
</feature>
<evidence type="ECO:0000313" key="9">
    <source>
        <dbReference type="Proteomes" id="UP000006746"/>
    </source>
</evidence>
<dbReference type="AlphaFoldDB" id="K2KJ10"/>
<dbReference type="EMBL" id="AMRL01000005">
    <property type="protein sequence ID" value="EKE77250.1"/>
    <property type="molecule type" value="Genomic_DNA"/>
</dbReference>
<feature type="transmembrane region" description="Helical" evidence="6">
    <location>
        <begin position="21"/>
        <end position="39"/>
    </location>
</feature>
<evidence type="ECO:0000256" key="3">
    <source>
        <dbReference type="ARBA" id="ARBA00022692"/>
    </source>
</evidence>
<dbReference type="Pfam" id="PF00892">
    <property type="entry name" value="EamA"/>
    <property type="match status" value="2"/>
</dbReference>
<dbReference type="InterPro" id="IPR037185">
    <property type="entry name" value="EmrE-like"/>
</dbReference>
<evidence type="ECO:0000313" key="8">
    <source>
        <dbReference type="EMBL" id="EKE77250.1"/>
    </source>
</evidence>
<reference evidence="8 9" key="1">
    <citation type="journal article" date="2012" name="J. Bacteriol.">
        <title>Genome Sequence of Oceanibaculum indicum Type Strain P24.</title>
        <authorList>
            <person name="Lai Q."/>
            <person name="Shao Z."/>
        </authorList>
    </citation>
    <scope>NUCLEOTIDE SEQUENCE [LARGE SCALE GENOMIC DNA]</scope>
    <source>
        <strain evidence="8 9">P24</strain>
    </source>
</reference>
<keyword evidence="2" id="KW-1003">Cell membrane</keyword>
<feature type="transmembrane region" description="Helical" evidence="6">
    <location>
        <begin position="285"/>
        <end position="306"/>
    </location>
</feature>
<feature type="transmembrane region" description="Helical" evidence="6">
    <location>
        <begin position="101"/>
        <end position="122"/>
    </location>
</feature>
<feature type="transmembrane region" description="Helical" evidence="6">
    <location>
        <begin position="51"/>
        <end position="72"/>
    </location>
</feature>
<dbReference type="PANTHER" id="PTHR42920:SF5">
    <property type="entry name" value="EAMA DOMAIN-CONTAINING PROTEIN"/>
    <property type="match status" value="1"/>
</dbReference>
<keyword evidence="4 6" id="KW-1133">Transmembrane helix</keyword>
<evidence type="ECO:0000259" key="7">
    <source>
        <dbReference type="Pfam" id="PF00892"/>
    </source>
</evidence>
<dbReference type="SUPFAM" id="SSF103481">
    <property type="entry name" value="Multidrug resistance efflux transporter EmrE"/>
    <property type="match status" value="2"/>
</dbReference>
<protein>
    <recommendedName>
        <fullName evidence="7">EamA domain-containing protein</fullName>
    </recommendedName>
</protein>